<gene>
    <name evidence="2" type="ORF">A8990_102123</name>
</gene>
<evidence type="ECO:0000313" key="3">
    <source>
        <dbReference type="Proteomes" id="UP000256304"/>
    </source>
</evidence>
<evidence type="ECO:0000313" key="2">
    <source>
        <dbReference type="EMBL" id="REE93037.1"/>
    </source>
</evidence>
<proteinExistence type="predicted"/>
<accession>A0A3D9SEL8</accession>
<protein>
    <submittedName>
        <fullName evidence="2">YqzL-like protein</fullName>
    </submittedName>
</protein>
<feature type="compositionally biased region" description="Acidic residues" evidence="1">
    <location>
        <begin position="35"/>
        <end position="44"/>
    </location>
</feature>
<dbReference type="AlphaFoldDB" id="A0A3D9SEL8"/>
<comment type="caution">
    <text evidence="2">The sequence shown here is derived from an EMBL/GenBank/DDBJ whole genome shotgun (WGS) entry which is preliminary data.</text>
</comment>
<evidence type="ECO:0000256" key="1">
    <source>
        <dbReference type="SAM" id="MobiDB-lite"/>
    </source>
</evidence>
<dbReference type="RefSeq" id="WP_116187496.1">
    <property type="nucleotide sequence ID" value="NZ_QTTN01000002.1"/>
</dbReference>
<reference evidence="2 3" key="1">
    <citation type="submission" date="2018-08" db="EMBL/GenBank/DDBJ databases">
        <title>Genomic Encyclopedia of Type Strains, Phase III (KMG-III): the genomes of soil and plant-associated and newly described type strains.</title>
        <authorList>
            <person name="Whitman W."/>
        </authorList>
    </citation>
    <scope>NUCLEOTIDE SEQUENCE [LARGE SCALE GENOMIC DNA]</scope>
    <source>
        <strain evidence="2 3">CGMCC 1.10966</strain>
    </source>
</reference>
<organism evidence="2 3">
    <name type="scientific">Paenibacillus taihuensis</name>
    <dbReference type="NCBI Taxonomy" id="1156355"/>
    <lineage>
        <taxon>Bacteria</taxon>
        <taxon>Bacillati</taxon>
        <taxon>Bacillota</taxon>
        <taxon>Bacilli</taxon>
        <taxon>Bacillales</taxon>
        <taxon>Paenibacillaceae</taxon>
        <taxon>Paenibacillus</taxon>
    </lineage>
</organism>
<keyword evidence="3" id="KW-1185">Reference proteome</keyword>
<dbReference type="EMBL" id="QTTN01000002">
    <property type="protein sequence ID" value="REE93037.1"/>
    <property type="molecule type" value="Genomic_DNA"/>
</dbReference>
<dbReference type="OrthoDB" id="1650227at2"/>
<dbReference type="Pfam" id="PF14006">
    <property type="entry name" value="YqzL"/>
    <property type="match status" value="1"/>
</dbReference>
<name>A0A3D9SEL8_9BACL</name>
<dbReference type="InterPro" id="IPR025617">
    <property type="entry name" value="YqzL"/>
</dbReference>
<sequence length="50" mass="5556">MRDFSWKYFTLTGDVEAFMLYKEMQEQASLADAAGSEEDGEAAVETDSAL</sequence>
<feature type="region of interest" description="Disordered" evidence="1">
    <location>
        <begin position="31"/>
        <end position="50"/>
    </location>
</feature>
<dbReference type="Proteomes" id="UP000256304">
    <property type="component" value="Unassembled WGS sequence"/>
</dbReference>